<evidence type="ECO:0000256" key="4">
    <source>
        <dbReference type="ARBA" id="ARBA00022989"/>
    </source>
</evidence>
<dbReference type="OrthoDB" id="9789940at2"/>
<dbReference type="InterPro" id="IPR002994">
    <property type="entry name" value="Surf1/Shy1"/>
</dbReference>
<proteinExistence type="inferred from homology"/>
<dbReference type="EMBL" id="SZVP01000005">
    <property type="protein sequence ID" value="TMM45673.1"/>
    <property type="molecule type" value="Genomic_DNA"/>
</dbReference>
<keyword evidence="6" id="KW-1003">Cell membrane</keyword>
<protein>
    <recommendedName>
        <fullName evidence="6">SURF1-like protein</fullName>
    </recommendedName>
</protein>
<comment type="similarity">
    <text evidence="2 6">Belongs to the SURF1 family.</text>
</comment>
<dbReference type="PANTHER" id="PTHR23427">
    <property type="entry name" value="SURFEIT LOCUS PROTEIN"/>
    <property type="match status" value="1"/>
</dbReference>
<accession>A0A8H2JMD5</accession>
<keyword evidence="4 6" id="KW-1133">Transmembrane helix</keyword>
<feature type="transmembrane region" description="Helical" evidence="6">
    <location>
        <begin position="35"/>
        <end position="56"/>
    </location>
</feature>
<reference evidence="7 8" key="1">
    <citation type="submission" date="2019-05" db="EMBL/GenBank/DDBJ databases">
        <title>Colwellia ponticola sp. nov., isolated from seawater.</title>
        <authorList>
            <person name="Yoon J.-H."/>
        </authorList>
    </citation>
    <scope>NUCLEOTIDE SEQUENCE [LARGE SCALE GENOMIC DNA]</scope>
    <source>
        <strain evidence="7 8">OISW-25</strain>
    </source>
</reference>
<dbReference type="Proteomes" id="UP000307702">
    <property type="component" value="Unassembled WGS sequence"/>
</dbReference>
<evidence type="ECO:0000313" key="8">
    <source>
        <dbReference type="Proteomes" id="UP000307702"/>
    </source>
</evidence>
<dbReference type="PANTHER" id="PTHR23427:SF2">
    <property type="entry name" value="SURFEIT LOCUS PROTEIN 1"/>
    <property type="match status" value="1"/>
</dbReference>
<keyword evidence="5 6" id="KW-0472">Membrane</keyword>
<organism evidence="7 8">
    <name type="scientific">Colwellia ponticola</name>
    <dbReference type="NCBI Taxonomy" id="2304625"/>
    <lineage>
        <taxon>Bacteria</taxon>
        <taxon>Pseudomonadati</taxon>
        <taxon>Pseudomonadota</taxon>
        <taxon>Gammaproteobacteria</taxon>
        <taxon>Alteromonadales</taxon>
        <taxon>Colwelliaceae</taxon>
        <taxon>Colwellia</taxon>
    </lineage>
</organism>
<keyword evidence="3 6" id="KW-0812">Transmembrane</keyword>
<evidence type="ECO:0000256" key="6">
    <source>
        <dbReference type="RuleBase" id="RU363076"/>
    </source>
</evidence>
<dbReference type="CDD" id="cd06662">
    <property type="entry name" value="SURF1"/>
    <property type="match status" value="1"/>
</dbReference>
<evidence type="ECO:0000256" key="3">
    <source>
        <dbReference type="ARBA" id="ARBA00022692"/>
    </source>
</evidence>
<dbReference type="PROSITE" id="PS50895">
    <property type="entry name" value="SURF1"/>
    <property type="match status" value="1"/>
</dbReference>
<keyword evidence="8" id="KW-1185">Reference proteome</keyword>
<evidence type="ECO:0000256" key="2">
    <source>
        <dbReference type="ARBA" id="ARBA00007165"/>
    </source>
</evidence>
<dbReference type="GO" id="GO:0005886">
    <property type="term" value="C:plasma membrane"/>
    <property type="evidence" value="ECO:0007669"/>
    <property type="project" value="UniProtKB-SubCell"/>
</dbReference>
<dbReference type="AlphaFoldDB" id="A0A8H2JMD5"/>
<comment type="caution">
    <text evidence="7">The sequence shown here is derived from an EMBL/GenBank/DDBJ whole genome shotgun (WGS) entry which is preliminary data.</text>
</comment>
<comment type="subcellular location">
    <subcellularLocation>
        <location evidence="6">Cell membrane</location>
        <topology evidence="6">Multi-pass membrane protein</topology>
    </subcellularLocation>
    <subcellularLocation>
        <location evidence="1">Membrane</location>
    </subcellularLocation>
</comment>
<evidence type="ECO:0000256" key="1">
    <source>
        <dbReference type="ARBA" id="ARBA00004370"/>
    </source>
</evidence>
<evidence type="ECO:0000256" key="5">
    <source>
        <dbReference type="ARBA" id="ARBA00023136"/>
    </source>
</evidence>
<dbReference type="Pfam" id="PF02104">
    <property type="entry name" value="SURF1"/>
    <property type="match status" value="1"/>
</dbReference>
<feature type="transmembrane region" description="Helical" evidence="6">
    <location>
        <begin position="254"/>
        <end position="275"/>
    </location>
</feature>
<evidence type="ECO:0000313" key="7">
    <source>
        <dbReference type="EMBL" id="TMM45673.1"/>
    </source>
</evidence>
<name>A0A8H2JMD5_9GAMM</name>
<dbReference type="InterPro" id="IPR045214">
    <property type="entry name" value="Surf1/Surf4"/>
</dbReference>
<sequence length="300" mass="34510">MGNTVCFCLYFIRCYFLKYIQQPNTKKPTSLLNNALWVGLTLIVFICLVKLSIWQYNRGVEKQQRAIRMVQLNAESPFTLSKIVELAKPYQLSKSSKEVLLNAQESINDFPVIIKGIFNRDYLFLLDNQVEKGALGYRVLQVVETANYAVLVNLGWVQGSKDRSVLPDITPLYGQTSFQGNVRIIEQGIMLQAQNFTQPSWPLRVQQIEVDKFSTLISTSINKPLLPFVIYVNAKEDIGYVKNWQPMVMPAEKHLGYAFQWAALAIAWLILMIVFRIKTQKKITNNTDHNKKKNKAFTYD</sequence>
<gene>
    <name evidence="7" type="ORF">FCS21_07565</name>
</gene>